<comment type="caution">
    <text evidence="1">The sequence shown here is derived from an EMBL/GenBank/DDBJ whole genome shotgun (WGS) entry which is preliminary data.</text>
</comment>
<proteinExistence type="predicted"/>
<evidence type="ECO:0000313" key="1">
    <source>
        <dbReference type="EMBL" id="GAA4629250.1"/>
    </source>
</evidence>
<evidence type="ECO:0000313" key="2">
    <source>
        <dbReference type="Proteomes" id="UP001501442"/>
    </source>
</evidence>
<sequence>MTTDSFNGCCQRLAAACAAIDLATAVLRNPAQVKVWEPGLECFAELVSCRAGRDGIYFLWSWGAPICQVGRAGEAAEAIARVVSPSRPHCRTVPDRSRR</sequence>
<dbReference type="Proteomes" id="UP001501442">
    <property type="component" value="Unassembled WGS sequence"/>
</dbReference>
<dbReference type="EMBL" id="BAABHK010000006">
    <property type="protein sequence ID" value="GAA4629250.1"/>
    <property type="molecule type" value="Genomic_DNA"/>
</dbReference>
<gene>
    <name evidence="1" type="ORF">GCM10023196_049220</name>
</gene>
<accession>A0ABP8UGD4</accession>
<name>A0ABP8UGD4_9ACTN</name>
<reference evidence="2" key="1">
    <citation type="journal article" date="2019" name="Int. J. Syst. Evol. Microbiol.">
        <title>The Global Catalogue of Microorganisms (GCM) 10K type strain sequencing project: providing services to taxonomists for standard genome sequencing and annotation.</title>
        <authorList>
            <consortium name="The Broad Institute Genomics Platform"/>
            <consortium name="The Broad Institute Genome Sequencing Center for Infectious Disease"/>
            <person name="Wu L."/>
            <person name="Ma J."/>
        </authorList>
    </citation>
    <scope>NUCLEOTIDE SEQUENCE [LARGE SCALE GENOMIC DNA]</scope>
    <source>
        <strain evidence="2">JCM 17939</strain>
    </source>
</reference>
<keyword evidence="2" id="KW-1185">Reference proteome</keyword>
<protein>
    <submittedName>
        <fullName evidence="1">Uncharacterized protein</fullName>
    </submittedName>
</protein>
<organism evidence="1 2">
    <name type="scientific">Actinoallomurus vinaceus</name>
    <dbReference type="NCBI Taxonomy" id="1080074"/>
    <lineage>
        <taxon>Bacteria</taxon>
        <taxon>Bacillati</taxon>
        <taxon>Actinomycetota</taxon>
        <taxon>Actinomycetes</taxon>
        <taxon>Streptosporangiales</taxon>
        <taxon>Thermomonosporaceae</taxon>
        <taxon>Actinoallomurus</taxon>
    </lineage>
</organism>